<comment type="subcellular location">
    <subcellularLocation>
        <location evidence="1">Cell membrane</location>
        <topology evidence="1">Multi-pass membrane protein</topology>
    </subcellularLocation>
</comment>
<evidence type="ECO:0000256" key="1">
    <source>
        <dbReference type="ARBA" id="ARBA00004651"/>
    </source>
</evidence>
<organism evidence="8 9">
    <name type="scientific">Thalassospira mesophila</name>
    <dbReference type="NCBI Taxonomy" id="1293891"/>
    <lineage>
        <taxon>Bacteria</taxon>
        <taxon>Pseudomonadati</taxon>
        <taxon>Pseudomonadota</taxon>
        <taxon>Alphaproteobacteria</taxon>
        <taxon>Rhodospirillales</taxon>
        <taxon>Thalassospiraceae</taxon>
        <taxon>Thalassospira</taxon>
    </lineage>
</organism>
<dbReference type="GO" id="GO:0005886">
    <property type="term" value="C:plasma membrane"/>
    <property type="evidence" value="ECO:0007669"/>
    <property type="project" value="UniProtKB-SubCell"/>
</dbReference>
<dbReference type="AlphaFoldDB" id="A0A1Y2L4L7"/>
<name>A0A1Y2L4L7_9PROT</name>
<feature type="transmembrane region" description="Helical" evidence="6">
    <location>
        <begin position="174"/>
        <end position="194"/>
    </location>
</feature>
<dbReference type="InterPro" id="IPR003838">
    <property type="entry name" value="ABC3_permease_C"/>
</dbReference>
<dbReference type="EMBL" id="JFKA01000001">
    <property type="protein sequence ID" value="OSQ40755.1"/>
    <property type="molecule type" value="Genomic_DNA"/>
</dbReference>
<dbReference type="GO" id="GO:0032153">
    <property type="term" value="C:cell division site"/>
    <property type="evidence" value="ECO:0007669"/>
    <property type="project" value="TreeGrafter"/>
</dbReference>
<evidence type="ECO:0000256" key="3">
    <source>
        <dbReference type="ARBA" id="ARBA00022692"/>
    </source>
</evidence>
<dbReference type="RefSeq" id="WP_085579384.1">
    <property type="nucleotide sequence ID" value="NZ_JFKA01000001.1"/>
</dbReference>
<evidence type="ECO:0000259" key="7">
    <source>
        <dbReference type="Pfam" id="PF02687"/>
    </source>
</evidence>
<accession>A0A1Y2L4L7</accession>
<keyword evidence="4 6" id="KW-1133">Transmembrane helix</keyword>
<dbReference type="Proteomes" id="UP000193391">
    <property type="component" value="Unassembled WGS sequence"/>
</dbReference>
<sequence length="300" mass="32657">MAFRSRPSHLPLENDSSSRFLPSMVALMVALLTFSIVGLAVLHDTVGRWATQIDGSLTIQVPPTGFSQLEPEERDAALEDRVQTIIAAVSGQPGVARIAELSPDKMVELLEPWLGPNEMISDLPIPRIIEITPSTGFDYNVLEATVSKTAPEAVLDDHRIWLERISDVAVSVEMALLALIGVLFAATTLSVFFATRSGLSIHKSIIELLHLIGAPDSYIASQFARHTMRLAFLGSLIGIGIALPVSILIGYLGLRAGWQIPTALHLPLFFVLVLFVPVTISAVAWLTAKRTVLQVLRRML</sequence>
<evidence type="ECO:0000256" key="2">
    <source>
        <dbReference type="ARBA" id="ARBA00022475"/>
    </source>
</evidence>
<dbReference type="OrthoDB" id="9814843at2"/>
<dbReference type="GO" id="GO:0051301">
    <property type="term" value="P:cell division"/>
    <property type="evidence" value="ECO:0007669"/>
    <property type="project" value="UniProtKB-KW"/>
</dbReference>
<dbReference type="Pfam" id="PF02687">
    <property type="entry name" value="FtsX"/>
    <property type="match status" value="1"/>
</dbReference>
<evidence type="ECO:0000313" key="8">
    <source>
        <dbReference type="EMBL" id="OSQ40755.1"/>
    </source>
</evidence>
<evidence type="ECO:0000256" key="4">
    <source>
        <dbReference type="ARBA" id="ARBA00022989"/>
    </source>
</evidence>
<dbReference type="STRING" id="1293891.TMES_03440"/>
<comment type="caution">
    <text evidence="8">The sequence shown here is derived from an EMBL/GenBank/DDBJ whole genome shotgun (WGS) entry which is preliminary data.</text>
</comment>
<feature type="transmembrane region" description="Helical" evidence="6">
    <location>
        <begin position="20"/>
        <end position="42"/>
    </location>
</feature>
<feature type="domain" description="ABC3 transporter permease C-terminal" evidence="7">
    <location>
        <begin position="179"/>
        <end position="290"/>
    </location>
</feature>
<keyword evidence="9" id="KW-1185">Reference proteome</keyword>
<dbReference type="PANTHER" id="PTHR47755">
    <property type="entry name" value="CELL DIVISION PROTEIN FTSX"/>
    <property type="match status" value="1"/>
</dbReference>
<proteinExistence type="predicted"/>
<evidence type="ECO:0000256" key="5">
    <source>
        <dbReference type="ARBA" id="ARBA00023136"/>
    </source>
</evidence>
<keyword evidence="2" id="KW-1003">Cell membrane</keyword>
<dbReference type="PANTHER" id="PTHR47755:SF1">
    <property type="entry name" value="CELL DIVISION PROTEIN FTSX"/>
    <property type="match status" value="1"/>
</dbReference>
<feature type="transmembrane region" description="Helical" evidence="6">
    <location>
        <begin position="230"/>
        <end position="254"/>
    </location>
</feature>
<evidence type="ECO:0000256" key="6">
    <source>
        <dbReference type="SAM" id="Phobius"/>
    </source>
</evidence>
<gene>
    <name evidence="8" type="ORF">TMES_03440</name>
</gene>
<keyword evidence="3 6" id="KW-0812">Transmembrane</keyword>
<evidence type="ECO:0000313" key="9">
    <source>
        <dbReference type="Proteomes" id="UP000193391"/>
    </source>
</evidence>
<reference evidence="8 9" key="1">
    <citation type="submission" date="2014-03" db="EMBL/GenBank/DDBJ databases">
        <title>The draft genome sequence of Thalassospira mesophila JCM 18969.</title>
        <authorList>
            <person name="Lai Q."/>
            <person name="Shao Z."/>
        </authorList>
    </citation>
    <scope>NUCLEOTIDE SEQUENCE [LARGE SCALE GENOMIC DNA]</scope>
    <source>
        <strain evidence="8 9">JCM 18969</strain>
    </source>
</reference>
<dbReference type="InterPro" id="IPR004513">
    <property type="entry name" value="FtsX"/>
</dbReference>
<keyword evidence="8" id="KW-0132">Cell division</keyword>
<feature type="transmembrane region" description="Helical" evidence="6">
    <location>
        <begin position="266"/>
        <end position="288"/>
    </location>
</feature>
<keyword evidence="5 6" id="KW-0472">Membrane</keyword>
<keyword evidence="8" id="KW-0131">Cell cycle</keyword>
<protein>
    <submittedName>
        <fullName evidence="8">Cell division protein</fullName>
    </submittedName>
</protein>